<evidence type="ECO:0000256" key="3">
    <source>
        <dbReference type="ARBA" id="ARBA00022827"/>
    </source>
</evidence>
<gene>
    <name evidence="7" type="ORF">BD626DRAFT_474702</name>
</gene>
<keyword evidence="3" id="KW-0274">FAD</keyword>
<evidence type="ECO:0000313" key="7">
    <source>
        <dbReference type="EMBL" id="TRM69607.1"/>
    </source>
</evidence>
<dbReference type="InterPro" id="IPR002938">
    <property type="entry name" value="FAD-bd"/>
</dbReference>
<keyword evidence="2" id="KW-0285">Flavoprotein</keyword>
<reference evidence="7 8" key="1">
    <citation type="journal article" date="2019" name="New Phytol.">
        <title>Comparative genomics reveals unique wood-decay strategies and fruiting body development in the Schizophyllaceae.</title>
        <authorList>
            <person name="Almasi E."/>
            <person name="Sahu N."/>
            <person name="Krizsan K."/>
            <person name="Balint B."/>
            <person name="Kovacs G.M."/>
            <person name="Kiss B."/>
            <person name="Cseklye J."/>
            <person name="Drula E."/>
            <person name="Henrissat B."/>
            <person name="Nagy I."/>
            <person name="Chovatia M."/>
            <person name="Adam C."/>
            <person name="LaButti K."/>
            <person name="Lipzen A."/>
            <person name="Riley R."/>
            <person name="Grigoriev I.V."/>
            <person name="Nagy L.G."/>
        </authorList>
    </citation>
    <scope>NUCLEOTIDE SEQUENCE [LARGE SCALE GENOMIC DNA]</scope>
    <source>
        <strain evidence="7 8">NL-1724</strain>
    </source>
</reference>
<dbReference type="InterPro" id="IPR050641">
    <property type="entry name" value="RIFMO-like"/>
</dbReference>
<dbReference type="GO" id="GO:0016709">
    <property type="term" value="F:oxidoreductase activity, acting on paired donors, with incorporation or reduction of molecular oxygen, NAD(P)H as one donor, and incorporation of one atom of oxygen"/>
    <property type="evidence" value="ECO:0007669"/>
    <property type="project" value="UniProtKB-ARBA"/>
</dbReference>
<dbReference type="SUPFAM" id="SSF54373">
    <property type="entry name" value="FAD-linked reductases, C-terminal domain"/>
    <property type="match status" value="1"/>
</dbReference>
<dbReference type="CDD" id="cd02979">
    <property type="entry name" value="PHOX_C"/>
    <property type="match status" value="1"/>
</dbReference>
<evidence type="ECO:0000259" key="6">
    <source>
        <dbReference type="Pfam" id="PF07976"/>
    </source>
</evidence>
<protein>
    <submittedName>
        <fullName evidence="7">FAD binding domain-containing protein</fullName>
    </submittedName>
</protein>
<dbReference type="STRING" id="97359.A0A550CXT4"/>
<name>A0A550CXT4_9AGAR</name>
<dbReference type="PANTHER" id="PTHR43004:SF20">
    <property type="entry name" value="2-MONOOXYGENASE, PUTATIVE (AFU_ORTHOLOGUE AFUA_1G13660)-RELATED"/>
    <property type="match status" value="1"/>
</dbReference>
<dbReference type="SUPFAM" id="SSF51905">
    <property type="entry name" value="FAD/NAD(P)-binding domain"/>
    <property type="match status" value="1"/>
</dbReference>
<dbReference type="Gene3D" id="3.40.30.20">
    <property type="match status" value="1"/>
</dbReference>
<comment type="similarity">
    <text evidence="1">Belongs to the PheA/TfdB FAD monooxygenase family.</text>
</comment>
<dbReference type="Pfam" id="PF01494">
    <property type="entry name" value="FAD_binding_3"/>
    <property type="match status" value="1"/>
</dbReference>
<dbReference type="InterPro" id="IPR038220">
    <property type="entry name" value="PHOX_C_sf"/>
</dbReference>
<proteinExistence type="inferred from homology"/>
<dbReference type="PRINTS" id="PR00420">
    <property type="entry name" value="RNGMNOXGNASE"/>
</dbReference>
<feature type="domain" description="FAD-binding" evidence="5">
    <location>
        <begin position="7"/>
        <end position="378"/>
    </location>
</feature>
<comment type="caution">
    <text evidence="7">The sequence shown here is derived from an EMBL/GenBank/DDBJ whole genome shotgun (WGS) entry which is preliminary data.</text>
</comment>
<evidence type="ECO:0000313" key="8">
    <source>
        <dbReference type="Proteomes" id="UP000320762"/>
    </source>
</evidence>
<dbReference type="SUPFAM" id="SSF52833">
    <property type="entry name" value="Thioredoxin-like"/>
    <property type="match status" value="1"/>
</dbReference>
<dbReference type="AlphaFoldDB" id="A0A550CXT4"/>
<sequence>MNQESFVDVLIIGAGPSGLMAANALRHAGVNVRIVDKRATGVAAGQADGMMPRSLEILQSYDLGKDIFEIGTQVHLAAFYNPSKQGDGIELTRRVPNCTIASARYPFGLTLHQGDVEKIFERSMSSMGMCIERPLAPTSIVVSQDDSVLHDPSAYAVKVHLKQPDSESEDEAAEVVNARFVIGTDGARSWTRKALGVALEGAQTDYYWGVIDFVPETDFPDTRNYVAIHTHTGSLMVIPRENDMVRIYVQLDKNALEMDEMGNVDRTKMSADRLLEIAKASFHPFKLDMKDRNEGFKWWTIYRIGQRVASNFSVHERVFLGGDATHTHSPKAAQGMNASMGDTHNLAWKIAQVVHGQADMSLLKTYEFERRQFAQDLILFDKTYATLFCGKPLSEINTDGITHEELYQAYQTFGGFTSGIGICYAPSAITCTSNQGFATGLPVGQRVPPHVFVRMADALAVEIQDMLPANARFKILLFTGDHTRDNYTDDIQHFADTLGDVLTRYQKGRSPDIVTILAGDKDPARILSLPPILRPHWSRVLVDDVDAHRRHPGGGYEKYGIDPSRGAVVVVRPDAYVGAIAPLQEGGVLKGYFDGFLLAQ</sequence>
<feature type="domain" description="Phenol hydroxylase-like C-terminal dimerisation" evidence="6">
    <location>
        <begin position="424"/>
        <end position="599"/>
    </location>
</feature>
<evidence type="ECO:0000256" key="4">
    <source>
        <dbReference type="ARBA" id="ARBA00023002"/>
    </source>
</evidence>
<evidence type="ECO:0000259" key="5">
    <source>
        <dbReference type="Pfam" id="PF01494"/>
    </source>
</evidence>
<dbReference type="PANTHER" id="PTHR43004">
    <property type="entry name" value="TRK SYSTEM POTASSIUM UPTAKE PROTEIN"/>
    <property type="match status" value="1"/>
</dbReference>
<accession>A0A550CXT4</accession>
<evidence type="ECO:0000256" key="2">
    <source>
        <dbReference type="ARBA" id="ARBA00022630"/>
    </source>
</evidence>
<dbReference type="OrthoDB" id="1716816at2759"/>
<dbReference type="InterPro" id="IPR036249">
    <property type="entry name" value="Thioredoxin-like_sf"/>
</dbReference>
<dbReference type="Gene3D" id="3.30.9.10">
    <property type="entry name" value="D-Amino Acid Oxidase, subunit A, domain 2"/>
    <property type="match status" value="1"/>
</dbReference>
<dbReference type="GO" id="GO:0071949">
    <property type="term" value="F:FAD binding"/>
    <property type="evidence" value="ECO:0007669"/>
    <property type="project" value="InterPro"/>
</dbReference>
<keyword evidence="4" id="KW-0560">Oxidoreductase</keyword>
<dbReference type="Gene3D" id="3.50.50.60">
    <property type="entry name" value="FAD/NAD(P)-binding domain"/>
    <property type="match status" value="1"/>
</dbReference>
<evidence type="ECO:0000256" key="1">
    <source>
        <dbReference type="ARBA" id="ARBA00007801"/>
    </source>
</evidence>
<dbReference type="InterPro" id="IPR012941">
    <property type="entry name" value="Phe_hydrox_C_dim_dom"/>
</dbReference>
<keyword evidence="8" id="KW-1185">Reference proteome</keyword>
<dbReference type="Pfam" id="PF07976">
    <property type="entry name" value="Phe_hydrox_dim"/>
    <property type="match status" value="1"/>
</dbReference>
<dbReference type="EMBL" id="VDMD01000001">
    <property type="protein sequence ID" value="TRM69607.1"/>
    <property type="molecule type" value="Genomic_DNA"/>
</dbReference>
<dbReference type="InterPro" id="IPR036188">
    <property type="entry name" value="FAD/NAD-bd_sf"/>
</dbReference>
<organism evidence="7 8">
    <name type="scientific">Schizophyllum amplum</name>
    <dbReference type="NCBI Taxonomy" id="97359"/>
    <lineage>
        <taxon>Eukaryota</taxon>
        <taxon>Fungi</taxon>
        <taxon>Dikarya</taxon>
        <taxon>Basidiomycota</taxon>
        <taxon>Agaricomycotina</taxon>
        <taxon>Agaricomycetes</taxon>
        <taxon>Agaricomycetidae</taxon>
        <taxon>Agaricales</taxon>
        <taxon>Schizophyllaceae</taxon>
        <taxon>Schizophyllum</taxon>
    </lineage>
</organism>
<dbReference type="Proteomes" id="UP000320762">
    <property type="component" value="Unassembled WGS sequence"/>
</dbReference>